<comment type="similarity">
    <text evidence="1">Belongs to the DprA/Smf family.</text>
</comment>
<evidence type="ECO:0000259" key="3">
    <source>
        <dbReference type="Pfam" id="PF17782"/>
    </source>
</evidence>
<dbReference type="InterPro" id="IPR003488">
    <property type="entry name" value="DprA"/>
</dbReference>
<reference evidence="5" key="1">
    <citation type="submission" date="2017-09" db="EMBL/GenBank/DDBJ databases">
        <title>Depth-based differentiation of microbial function through sediment-hosted aquifers and enrichment of novel symbionts in the deep terrestrial subsurface.</title>
        <authorList>
            <person name="Probst A.J."/>
            <person name="Ladd B."/>
            <person name="Jarett J.K."/>
            <person name="Geller-Mcgrath D.E."/>
            <person name="Sieber C.M.K."/>
            <person name="Emerson J.B."/>
            <person name="Anantharaman K."/>
            <person name="Thomas B.C."/>
            <person name="Malmstrom R."/>
            <person name="Stieglmeier M."/>
            <person name="Klingl A."/>
            <person name="Woyke T."/>
            <person name="Ryan C.M."/>
            <person name="Banfield J.F."/>
        </authorList>
    </citation>
    <scope>NUCLEOTIDE SEQUENCE [LARGE SCALE GENOMIC DNA]</scope>
</reference>
<dbReference type="InterPro" id="IPR057666">
    <property type="entry name" value="DrpA_SLOG"/>
</dbReference>
<dbReference type="Pfam" id="PF02481">
    <property type="entry name" value="DNA_processg_A"/>
    <property type="match status" value="1"/>
</dbReference>
<protein>
    <submittedName>
        <fullName evidence="4">DNA-protecting protein DprA</fullName>
    </submittedName>
</protein>
<evidence type="ECO:0000313" key="5">
    <source>
        <dbReference type="Proteomes" id="UP000230956"/>
    </source>
</evidence>
<dbReference type="Pfam" id="PF17782">
    <property type="entry name" value="WHD_DprA"/>
    <property type="match status" value="1"/>
</dbReference>
<dbReference type="Proteomes" id="UP000230956">
    <property type="component" value="Unassembled WGS sequence"/>
</dbReference>
<evidence type="ECO:0000256" key="1">
    <source>
        <dbReference type="ARBA" id="ARBA00006525"/>
    </source>
</evidence>
<dbReference type="SUPFAM" id="SSF102405">
    <property type="entry name" value="MCP/YpsA-like"/>
    <property type="match status" value="1"/>
</dbReference>
<organism evidence="4 5">
    <name type="scientific">Candidatus Aquicultor secundus</name>
    <dbReference type="NCBI Taxonomy" id="1973895"/>
    <lineage>
        <taxon>Bacteria</taxon>
        <taxon>Bacillati</taxon>
        <taxon>Actinomycetota</taxon>
        <taxon>Candidatus Aquicultoria</taxon>
        <taxon>Candidatus Aquicultorales</taxon>
        <taxon>Candidatus Aquicultoraceae</taxon>
        <taxon>Candidatus Aquicultor</taxon>
    </lineage>
</organism>
<accession>A0A2M7T939</accession>
<feature type="domain" description="DprA winged helix" evidence="3">
    <location>
        <begin position="298"/>
        <end position="350"/>
    </location>
</feature>
<gene>
    <name evidence="4" type="primary">dprA</name>
    <name evidence="4" type="ORF">COY37_03625</name>
</gene>
<dbReference type="InterPro" id="IPR041614">
    <property type="entry name" value="DprA_WH"/>
</dbReference>
<dbReference type="RefSeq" id="WP_286678940.1">
    <property type="nucleotide sequence ID" value="NZ_MNXI01000117.1"/>
</dbReference>
<name>A0A2M7T939_9ACTN</name>
<dbReference type="NCBIfam" id="TIGR00732">
    <property type="entry name" value="dprA"/>
    <property type="match status" value="1"/>
</dbReference>
<comment type="caution">
    <text evidence="4">The sequence shown here is derived from an EMBL/GenBank/DDBJ whole genome shotgun (WGS) entry which is preliminary data.</text>
</comment>
<dbReference type="GO" id="GO:0009294">
    <property type="term" value="P:DNA-mediated transformation"/>
    <property type="evidence" value="ECO:0007669"/>
    <property type="project" value="InterPro"/>
</dbReference>
<evidence type="ECO:0000259" key="2">
    <source>
        <dbReference type="Pfam" id="PF02481"/>
    </source>
</evidence>
<proteinExistence type="inferred from homology"/>
<evidence type="ECO:0000313" key="4">
    <source>
        <dbReference type="EMBL" id="PIZ40630.1"/>
    </source>
</evidence>
<dbReference type="PANTHER" id="PTHR43022">
    <property type="entry name" value="PROTEIN SMF"/>
    <property type="match status" value="1"/>
</dbReference>
<dbReference type="EMBL" id="PFNG01000085">
    <property type="protein sequence ID" value="PIZ40630.1"/>
    <property type="molecule type" value="Genomic_DNA"/>
</dbReference>
<dbReference type="Gene3D" id="3.40.50.450">
    <property type="match status" value="1"/>
</dbReference>
<feature type="domain" description="Smf/DprA SLOG" evidence="2">
    <location>
        <begin position="83"/>
        <end position="289"/>
    </location>
</feature>
<sequence length="360" mass="38791">MDREIVTNNKKYWLGVKMIPGLRNRIYVLADRAGGPQHLWEAGKDDLIDLGLDKQTAGEVIAERKMLDLDRRYADLTSNGIDIITTEDNEYPRLLKEAPYHPKALFVKGRLADIRTAVAIVGARRATAQGKAMAEELASEIAAGGVAIVSGAARGIDTSGHRGALDAGGTTYAVLGCGLDMVYPPENKNLFKKIIENGALISEYPPGTPPLSHHFPVRNRIVAGMCQAVVVVEAGLKSGALITADFALDYGRDVLAVPGFSKSDVSRGANRLIKQGAYLVESAEDVLSLLGVEHVLRPQTDALNQIEKDFLEIMGWEAQRLDDLTAATGASIASVSALLLTLEISGFIKRDISGSYIRLK</sequence>
<dbReference type="Gene3D" id="1.10.10.10">
    <property type="entry name" value="Winged helix-like DNA-binding domain superfamily/Winged helix DNA-binding domain"/>
    <property type="match status" value="1"/>
</dbReference>
<dbReference type="InterPro" id="IPR036388">
    <property type="entry name" value="WH-like_DNA-bd_sf"/>
</dbReference>
<dbReference type="AlphaFoldDB" id="A0A2M7T939"/>
<dbReference type="PANTHER" id="PTHR43022:SF1">
    <property type="entry name" value="PROTEIN SMF"/>
    <property type="match status" value="1"/>
</dbReference>